<feature type="region of interest" description="Disordered" evidence="1">
    <location>
        <begin position="203"/>
        <end position="235"/>
    </location>
</feature>
<name>A0A5C2S4V1_9APHY</name>
<gene>
    <name evidence="2" type="ORF">L227DRAFT_612748</name>
</gene>
<feature type="compositionally biased region" description="Low complexity" evidence="1">
    <location>
        <begin position="351"/>
        <end position="379"/>
    </location>
</feature>
<keyword evidence="3" id="KW-1185">Reference proteome</keyword>
<dbReference type="OrthoDB" id="10666203at2759"/>
<evidence type="ECO:0000313" key="3">
    <source>
        <dbReference type="Proteomes" id="UP000313359"/>
    </source>
</evidence>
<feature type="region of interest" description="Disordered" evidence="1">
    <location>
        <begin position="106"/>
        <end position="125"/>
    </location>
</feature>
<sequence>MPMPVDFHLDPESPWGPLLRDVWFCEHCGDLLKIMECRDPSKPNFGRKYVKCHPKDAEGKELHGFFFRFCQERRSKLYLRSKATLISSDSNLSTSSATSQATSSVSTSVSTLPGPPHATSASSSQELLSSSAPSRCVFGPCTYKHSKLCPHMMCSSHCPLIGGCELHTPISDRLFSMLVEARCETESLAARLAVIRDAMPAATPSVPAHPHPAAQSSRLQIPSGAHPEGCRSPSHSPWQEFVAEFETEAIPDIIKRKRSMAAFSEPETGLSTSKKARLGDLGSSDWACLQPGHVACERCSCVSDSELDAEIAEIKAAWQRTRDRLDHMLARPPLSLSSSPLLRPCDLLPSPASSSSQSFSESVPSLTTSSASSTSDLLSGDNYDIKNLDLPSQTRKPRVEITRIDIDLTADDDEDDLMAPQA</sequence>
<dbReference type="AlphaFoldDB" id="A0A5C2S4V1"/>
<feature type="region of interest" description="Disordered" evidence="1">
    <location>
        <begin position="351"/>
        <end position="396"/>
    </location>
</feature>
<proteinExistence type="predicted"/>
<dbReference type="EMBL" id="ML122274">
    <property type="protein sequence ID" value="RPD58651.1"/>
    <property type="molecule type" value="Genomic_DNA"/>
</dbReference>
<reference evidence="2" key="1">
    <citation type="journal article" date="2018" name="Genome Biol. Evol.">
        <title>Genomics and development of Lentinus tigrinus, a white-rot wood-decaying mushroom with dimorphic fruiting bodies.</title>
        <authorList>
            <person name="Wu B."/>
            <person name="Xu Z."/>
            <person name="Knudson A."/>
            <person name="Carlson A."/>
            <person name="Chen N."/>
            <person name="Kovaka S."/>
            <person name="LaButti K."/>
            <person name="Lipzen A."/>
            <person name="Pennachio C."/>
            <person name="Riley R."/>
            <person name="Schakwitz W."/>
            <person name="Umezawa K."/>
            <person name="Ohm R.A."/>
            <person name="Grigoriev I.V."/>
            <person name="Nagy L.G."/>
            <person name="Gibbons J."/>
            <person name="Hibbett D."/>
        </authorList>
    </citation>
    <scope>NUCLEOTIDE SEQUENCE [LARGE SCALE GENOMIC DNA]</scope>
    <source>
        <strain evidence="2">ALCF2SS1-6</strain>
    </source>
</reference>
<evidence type="ECO:0000313" key="2">
    <source>
        <dbReference type="EMBL" id="RPD58651.1"/>
    </source>
</evidence>
<evidence type="ECO:0000256" key="1">
    <source>
        <dbReference type="SAM" id="MobiDB-lite"/>
    </source>
</evidence>
<protein>
    <submittedName>
        <fullName evidence="2">Uncharacterized protein</fullName>
    </submittedName>
</protein>
<accession>A0A5C2S4V1</accession>
<dbReference type="Proteomes" id="UP000313359">
    <property type="component" value="Unassembled WGS sequence"/>
</dbReference>
<organism evidence="2 3">
    <name type="scientific">Lentinus tigrinus ALCF2SS1-6</name>
    <dbReference type="NCBI Taxonomy" id="1328759"/>
    <lineage>
        <taxon>Eukaryota</taxon>
        <taxon>Fungi</taxon>
        <taxon>Dikarya</taxon>
        <taxon>Basidiomycota</taxon>
        <taxon>Agaricomycotina</taxon>
        <taxon>Agaricomycetes</taxon>
        <taxon>Polyporales</taxon>
        <taxon>Polyporaceae</taxon>
        <taxon>Lentinus</taxon>
    </lineage>
</organism>